<dbReference type="SUPFAM" id="SSF56601">
    <property type="entry name" value="beta-lactamase/transpeptidase-like"/>
    <property type="match status" value="1"/>
</dbReference>
<dbReference type="PANTHER" id="PTHR46825">
    <property type="entry name" value="D-ALANYL-D-ALANINE-CARBOXYPEPTIDASE/ENDOPEPTIDASE AMPH"/>
    <property type="match status" value="1"/>
</dbReference>
<accession>A0A7X4HFK8</accession>
<evidence type="ECO:0000256" key="1">
    <source>
        <dbReference type="SAM" id="SignalP"/>
    </source>
</evidence>
<keyword evidence="3" id="KW-0378">Hydrolase</keyword>
<evidence type="ECO:0000313" key="4">
    <source>
        <dbReference type="Proteomes" id="UP000450676"/>
    </source>
</evidence>
<dbReference type="Gene3D" id="3.40.710.10">
    <property type="entry name" value="DD-peptidase/beta-lactamase superfamily"/>
    <property type="match status" value="1"/>
</dbReference>
<sequence length="558" mass="58703">MKKCGVLFLLAARLAAADAADAATQTPAAFAGNLFAKWSGAATPGCALAISRPDQPALKLAYGQADLEHGTPNTPDTVFEAGSVSKQFTAAAVLLLAQDGKLALSDDVRKYLPELPDYGKPITLDHLLTHTSGLRDWGSIVEMEGWPRGTRSVSMEQALTVIARQRGLNFPPGERYSYSNSGYVLAAFVVQRVSGKTLAEFTRERIFQPLGMTRTQWRDNFRRVVPGRAVAYSTAGKGYEQDMPFEDVYGHGGLLTTVGDLLIWNEALTANALGKGISAQLERRPVLPEGRISNYGHGLISQSYLGAAEVSHDGATAGYRTWLGRYPERRLSIALLCNAGDVNPGRLARAVAQELLAPSAAAPAALAAPVVPAAVPVAASGAVAPAAASSGLGVYAGTFYNELTANPVILALRDGVLVLPNGTPLRPLQEGTFAVNAGTFAFSGPDRFVANPGGGEVMSFRRVAAEAPSSAALSAYTGRYGSDEALASYDIAPDGDKLAFRLSGKPESVLRLKPLAPDVFGADGVVVRFERDGGGRITGAVASTNRLYGMHFKKAGQP</sequence>
<dbReference type="RefSeq" id="WP_161074642.1">
    <property type="nucleotide sequence ID" value="NZ_WWCU01000036.1"/>
</dbReference>
<feature type="signal peptide" evidence="1">
    <location>
        <begin position="1"/>
        <end position="19"/>
    </location>
</feature>
<keyword evidence="1" id="KW-0732">Signal</keyword>
<dbReference type="GO" id="GO:0016787">
    <property type="term" value="F:hydrolase activity"/>
    <property type="evidence" value="ECO:0007669"/>
    <property type="project" value="UniProtKB-KW"/>
</dbReference>
<comment type="caution">
    <text evidence="3">The sequence shown here is derived from an EMBL/GenBank/DDBJ whole genome shotgun (WGS) entry which is preliminary data.</text>
</comment>
<dbReference type="AlphaFoldDB" id="A0A7X4HFK8"/>
<dbReference type="InterPro" id="IPR012338">
    <property type="entry name" value="Beta-lactam/transpept-like"/>
</dbReference>
<keyword evidence="4" id="KW-1185">Reference proteome</keyword>
<reference evidence="3 4" key="1">
    <citation type="submission" date="2019-12" db="EMBL/GenBank/DDBJ databases">
        <title>Novel species isolated from a subtropical stream in China.</title>
        <authorList>
            <person name="Lu H."/>
        </authorList>
    </citation>
    <scope>NUCLEOTIDE SEQUENCE [LARGE SCALE GENOMIC DNA]</scope>
    <source>
        <strain evidence="3 4">FT127W</strain>
    </source>
</reference>
<feature type="domain" description="Beta-lactamase-related" evidence="2">
    <location>
        <begin position="41"/>
        <end position="353"/>
    </location>
</feature>
<evidence type="ECO:0000313" key="3">
    <source>
        <dbReference type="EMBL" id="MYN10353.1"/>
    </source>
</evidence>
<protein>
    <submittedName>
        <fullName evidence="3">Serine hydrolase</fullName>
    </submittedName>
</protein>
<gene>
    <name evidence="3" type="ORF">GTP77_23805</name>
</gene>
<dbReference type="InterPro" id="IPR050491">
    <property type="entry name" value="AmpC-like"/>
</dbReference>
<evidence type="ECO:0000259" key="2">
    <source>
        <dbReference type="Pfam" id="PF00144"/>
    </source>
</evidence>
<dbReference type="PANTHER" id="PTHR46825:SF9">
    <property type="entry name" value="BETA-LACTAMASE-RELATED DOMAIN-CONTAINING PROTEIN"/>
    <property type="match status" value="1"/>
</dbReference>
<feature type="chain" id="PRO_5031157197" evidence="1">
    <location>
        <begin position="20"/>
        <end position="558"/>
    </location>
</feature>
<proteinExistence type="predicted"/>
<organism evidence="3 4">
    <name type="scientific">Pseudoduganella aquatica</name>
    <dbReference type="NCBI Taxonomy" id="2660641"/>
    <lineage>
        <taxon>Bacteria</taxon>
        <taxon>Pseudomonadati</taxon>
        <taxon>Pseudomonadota</taxon>
        <taxon>Betaproteobacteria</taxon>
        <taxon>Burkholderiales</taxon>
        <taxon>Oxalobacteraceae</taxon>
        <taxon>Telluria group</taxon>
        <taxon>Pseudoduganella</taxon>
    </lineage>
</organism>
<dbReference type="Pfam" id="PF00144">
    <property type="entry name" value="Beta-lactamase"/>
    <property type="match status" value="1"/>
</dbReference>
<dbReference type="EMBL" id="WWCU01000036">
    <property type="protein sequence ID" value="MYN10353.1"/>
    <property type="molecule type" value="Genomic_DNA"/>
</dbReference>
<dbReference type="InterPro" id="IPR001466">
    <property type="entry name" value="Beta-lactam-related"/>
</dbReference>
<dbReference type="Proteomes" id="UP000450676">
    <property type="component" value="Unassembled WGS sequence"/>
</dbReference>
<name>A0A7X4HFK8_9BURK</name>